<sequence length="218" mass="23747">MRDREPLPEVPEPRRAPPRMTATPRSILDLQRAAGNRATAEALSVQRKYTGQHHVQYGPLWNGSGTEMHAELHPNKLENGTVPSVVPPWWPDPGSPARDWTATHLVQGHLLNHNVGGPGNTMKNLTPLTRSANSQHHGKVEKTVKKALLEHKQVVEYNVKADYSGHPSAAQLGAPPAVAKAVAPTMAKSISAEYTVYEGGKDKGGTRWEITNEGSAYK</sequence>
<evidence type="ECO:0000313" key="3">
    <source>
        <dbReference type="EMBL" id="MBB6038710.1"/>
    </source>
</evidence>
<dbReference type="Gene3D" id="3.40.570.10">
    <property type="entry name" value="Extracellular Endonuclease, subunit A"/>
    <property type="match status" value="1"/>
</dbReference>
<dbReference type="Pfam" id="PF13930">
    <property type="entry name" value="Endonuclea_NS_2"/>
    <property type="match status" value="1"/>
</dbReference>
<feature type="region of interest" description="Disordered" evidence="1">
    <location>
        <begin position="1"/>
        <end position="25"/>
    </location>
</feature>
<keyword evidence="4" id="KW-1185">Reference proteome</keyword>
<dbReference type="EMBL" id="JACHGT010000018">
    <property type="protein sequence ID" value="MBB6038710.1"/>
    <property type="molecule type" value="Genomic_DNA"/>
</dbReference>
<accession>A0A841G3L9</accession>
<feature type="domain" description="Type VII secretion system protein EssD-like" evidence="2">
    <location>
        <begin position="106"/>
        <end position="166"/>
    </location>
</feature>
<dbReference type="RefSeq" id="WP_184791496.1">
    <property type="nucleotide sequence ID" value="NZ_BONT01000060.1"/>
</dbReference>
<protein>
    <recommendedName>
        <fullName evidence="2">Type VII secretion system protein EssD-like domain-containing protein</fullName>
    </recommendedName>
</protein>
<dbReference type="AlphaFoldDB" id="A0A841G3L9"/>
<evidence type="ECO:0000259" key="2">
    <source>
        <dbReference type="Pfam" id="PF13930"/>
    </source>
</evidence>
<evidence type="ECO:0000313" key="4">
    <source>
        <dbReference type="Proteomes" id="UP000548476"/>
    </source>
</evidence>
<gene>
    <name evidence="3" type="ORF">HNR73_006596</name>
</gene>
<dbReference type="Proteomes" id="UP000548476">
    <property type="component" value="Unassembled WGS sequence"/>
</dbReference>
<dbReference type="InterPro" id="IPR044927">
    <property type="entry name" value="Endonuclea_NS_2"/>
</dbReference>
<reference evidence="3 4" key="1">
    <citation type="submission" date="2020-08" db="EMBL/GenBank/DDBJ databases">
        <title>Genomic Encyclopedia of Type Strains, Phase IV (KMG-IV): sequencing the most valuable type-strain genomes for metagenomic binning, comparative biology and taxonomic classification.</title>
        <authorList>
            <person name="Goeker M."/>
        </authorList>
    </citation>
    <scope>NUCLEOTIDE SEQUENCE [LARGE SCALE GENOMIC DNA]</scope>
    <source>
        <strain evidence="3 4">YIM 65646</strain>
    </source>
</reference>
<name>A0A841G3L9_9ACTN</name>
<evidence type="ECO:0000256" key="1">
    <source>
        <dbReference type="SAM" id="MobiDB-lite"/>
    </source>
</evidence>
<proteinExistence type="predicted"/>
<comment type="caution">
    <text evidence="3">The sequence shown here is derived from an EMBL/GenBank/DDBJ whole genome shotgun (WGS) entry which is preliminary data.</text>
</comment>
<organism evidence="3 4">
    <name type="scientific">Phytomonospora endophytica</name>
    <dbReference type="NCBI Taxonomy" id="714109"/>
    <lineage>
        <taxon>Bacteria</taxon>
        <taxon>Bacillati</taxon>
        <taxon>Actinomycetota</taxon>
        <taxon>Actinomycetes</taxon>
        <taxon>Micromonosporales</taxon>
        <taxon>Micromonosporaceae</taxon>
        <taxon>Phytomonospora</taxon>
    </lineage>
</organism>
<feature type="compositionally biased region" description="Basic and acidic residues" evidence="1">
    <location>
        <begin position="1"/>
        <end position="15"/>
    </location>
</feature>
<dbReference type="InterPro" id="IPR044929">
    <property type="entry name" value="DNA/RNA_non-sp_Endonuclease_sf"/>
</dbReference>